<protein>
    <recommendedName>
        <fullName evidence="3">citrate synthase (unknown stereospecificity)</fullName>
        <ecNumber evidence="3">2.3.3.16</ecNumber>
    </recommendedName>
</protein>
<proteinExistence type="inferred from homology"/>
<keyword evidence="7" id="KW-1185">Reference proteome</keyword>
<evidence type="ECO:0000256" key="5">
    <source>
        <dbReference type="RuleBase" id="RU003406"/>
    </source>
</evidence>
<dbReference type="InterPro" id="IPR036969">
    <property type="entry name" value="Citrate_synthase_sf"/>
</dbReference>
<organism evidence="6 7">
    <name type="scientific">Antrihabitans stalactiti</name>
    <dbReference type="NCBI Taxonomy" id="2584121"/>
    <lineage>
        <taxon>Bacteria</taxon>
        <taxon>Bacillati</taxon>
        <taxon>Actinomycetota</taxon>
        <taxon>Actinomycetes</taxon>
        <taxon>Mycobacteriales</taxon>
        <taxon>Nocardiaceae</taxon>
        <taxon>Antrihabitans</taxon>
    </lineage>
</organism>
<dbReference type="PANTHER" id="PTHR11739">
    <property type="entry name" value="CITRATE SYNTHASE"/>
    <property type="match status" value="1"/>
</dbReference>
<evidence type="ECO:0000256" key="3">
    <source>
        <dbReference type="ARBA" id="ARBA00012972"/>
    </source>
</evidence>
<gene>
    <name evidence="6" type="ORF">FGL95_14010</name>
</gene>
<evidence type="ECO:0000256" key="2">
    <source>
        <dbReference type="ARBA" id="ARBA00010566"/>
    </source>
</evidence>
<dbReference type="PROSITE" id="PS00480">
    <property type="entry name" value="CITRATE_SYNTHASE"/>
    <property type="match status" value="1"/>
</dbReference>
<dbReference type="GO" id="GO:0036440">
    <property type="term" value="F:citrate synthase activity"/>
    <property type="evidence" value="ECO:0007669"/>
    <property type="project" value="UniProtKB-EC"/>
</dbReference>
<dbReference type="UniPathway" id="UPA00223"/>
<dbReference type="SUPFAM" id="SSF48256">
    <property type="entry name" value="Citrate synthase"/>
    <property type="match status" value="1"/>
</dbReference>
<reference evidence="6 7" key="2">
    <citation type="submission" date="2020-06" db="EMBL/GenBank/DDBJ databases">
        <title>Antribacter stalactiti gen. nov., sp. nov., a new member of the family Nacardiaceae isolated from a cave.</title>
        <authorList>
            <person name="Kim I.S."/>
        </authorList>
    </citation>
    <scope>NUCLEOTIDE SEQUENCE [LARGE SCALE GENOMIC DNA]</scope>
    <source>
        <strain evidence="6 7">YC2-7</strain>
    </source>
</reference>
<comment type="pathway">
    <text evidence="1">Carbohydrate metabolism; tricarboxylic acid cycle.</text>
</comment>
<dbReference type="InterPro" id="IPR016142">
    <property type="entry name" value="Citrate_synth-like_lrg_a-sub"/>
</dbReference>
<reference evidence="6 7" key="1">
    <citation type="submission" date="2019-05" db="EMBL/GenBank/DDBJ databases">
        <authorList>
            <person name="Lee S.D."/>
        </authorList>
    </citation>
    <scope>NUCLEOTIDE SEQUENCE [LARGE SCALE GENOMIC DNA]</scope>
    <source>
        <strain evidence="6 7">YC2-7</strain>
    </source>
</reference>
<dbReference type="GO" id="GO:0005975">
    <property type="term" value="P:carbohydrate metabolic process"/>
    <property type="evidence" value="ECO:0007669"/>
    <property type="project" value="TreeGrafter"/>
</dbReference>
<comment type="similarity">
    <text evidence="2 5">Belongs to the citrate synthase family.</text>
</comment>
<dbReference type="RefSeq" id="WP_169587753.1">
    <property type="nucleotide sequence ID" value="NZ_VCQU01000004.1"/>
</dbReference>
<dbReference type="Proteomes" id="UP000535543">
    <property type="component" value="Unassembled WGS sequence"/>
</dbReference>
<evidence type="ECO:0000313" key="7">
    <source>
        <dbReference type="Proteomes" id="UP000535543"/>
    </source>
</evidence>
<dbReference type="PRINTS" id="PR00143">
    <property type="entry name" value="CITRTSNTHASE"/>
</dbReference>
<evidence type="ECO:0000256" key="4">
    <source>
        <dbReference type="ARBA" id="ARBA00022679"/>
    </source>
</evidence>
<dbReference type="EC" id="2.3.3.16" evidence="3"/>
<accession>A0A848KCV5</accession>
<dbReference type="PANTHER" id="PTHR11739:SF4">
    <property type="entry name" value="CITRATE SYNTHASE, PEROXISOMAL"/>
    <property type="match status" value="1"/>
</dbReference>
<dbReference type="EMBL" id="VCQU01000004">
    <property type="protein sequence ID" value="NMN96149.1"/>
    <property type="molecule type" value="Genomic_DNA"/>
</dbReference>
<dbReference type="InterPro" id="IPR019810">
    <property type="entry name" value="Citrate_synthase_AS"/>
</dbReference>
<dbReference type="Gene3D" id="1.10.230.10">
    <property type="entry name" value="Cytochrome P450-Terp, domain 2"/>
    <property type="match status" value="1"/>
</dbReference>
<dbReference type="InterPro" id="IPR002020">
    <property type="entry name" value="Citrate_synthase"/>
</dbReference>
<sequence length="407" mass="43086">MTTTRRPRPQRYDGRDYLTTAQTARRLGVKPETVYAYVSRGILASNRIEGVPGSLFAVDEVEALSNRAGAGRVASGAVERIRTQITLLDNDILYYRGRRVTDLADRPFECVAELLWGGTLPDSASFVAPTATVAHAQAAVRALPAGARLTDRMRVIVDVAGACDRLRFDISAPSAIRAAGGLIATVAAALGDVVDPNSTIAERLWPAFASADPTPDQVRLLNSALVLLADHDLAASTLAARMAASTRANVYSVVAAGLGGIDGPYHAGATSGAHRFLASAMADPLGALGLKLRDGERVPGFGHTIYQRHDPRAEYLLARLRTLPEAAPILTAADAVAVELANRKGLFPNSDFALAALALSLGMTADAAEAIFAFARMAGWVAHALEEYNEKALRFRVPGVYTGMRGS</sequence>
<dbReference type="GO" id="GO:0006099">
    <property type="term" value="P:tricarboxylic acid cycle"/>
    <property type="evidence" value="ECO:0007669"/>
    <property type="project" value="UniProtKB-UniPathway"/>
</dbReference>
<dbReference type="Pfam" id="PF00285">
    <property type="entry name" value="Citrate_synt"/>
    <property type="match status" value="1"/>
</dbReference>
<dbReference type="AlphaFoldDB" id="A0A848KCV5"/>
<dbReference type="Gene3D" id="1.10.580.10">
    <property type="entry name" value="Citrate Synthase, domain 1"/>
    <property type="match status" value="1"/>
</dbReference>
<dbReference type="GO" id="GO:0005829">
    <property type="term" value="C:cytosol"/>
    <property type="evidence" value="ECO:0007669"/>
    <property type="project" value="TreeGrafter"/>
</dbReference>
<evidence type="ECO:0000313" key="6">
    <source>
        <dbReference type="EMBL" id="NMN96149.1"/>
    </source>
</evidence>
<comment type="caution">
    <text evidence="6">The sequence shown here is derived from an EMBL/GenBank/DDBJ whole genome shotgun (WGS) entry which is preliminary data.</text>
</comment>
<evidence type="ECO:0000256" key="1">
    <source>
        <dbReference type="ARBA" id="ARBA00005163"/>
    </source>
</evidence>
<dbReference type="InterPro" id="IPR016143">
    <property type="entry name" value="Citrate_synth-like_sm_a-sub"/>
</dbReference>
<name>A0A848KCV5_9NOCA</name>
<keyword evidence="4 5" id="KW-0808">Transferase</keyword>